<dbReference type="Gene3D" id="3.40.50.2000">
    <property type="entry name" value="Glycogen Phosphorylase B"/>
    <property type="match status" value="2"/>
</dbReference>
<dbReference type="InterPro" id="IPR028098">
    <property type="entry name" value="Glyco_trans_4-like_N"/>
</dbReference>
<feature type="domain" description="Glycosyltransferase subfamily 4-like N-terminal" evidence="2">
    <location>
        <begin position="15"/>
        <end position="168"/>
    </location>
</feature>
<proteinExistence type="predicted"/>
<sequence length="374" mass="41832">MPIKVLMLIDGLFAGGKERRLIELLKGLSVTPNVDYEVVILSDVVTYDEIYQLKGKVHCIVRKSKKDFSVLGKLHRICKSFQPDIIQAWESMAAVYGVIAAKRVGARFINASITTAKENIRPFSSTWIRAKLTFLFADAVIGNSQAGLDSFDAPADKSYCIRNGFDFKRMEKLVPTEEIKASLGIDRDTQVVGMVGEFHPRKDYKTFMHAALSVLEETQNVFFLGIGGGVLKPEMESLIPDKYRSSFQLINWQKNVESYINIFDVGVMASHREGISNAIIEYMVLGLPVVATGVGGTPELVVDDETGFLVSKGNVDQMVEKIKLLLADKEKAVAMGQKGKERIYNHFSLDKMVDTYIRLYQHLTTKGTKEKFLV</sequence>
<protein>
    <submittedName>
        <fullName evidence="3">Glycosyltransferase</fullName>
        <ecNumber evidence="3">2.4.-.-</ecNumber>
    </submittedName>
</protein>
<dbReference type="Pfam" id="PF13439">
    <property type="entry name" value="Glyco_transf_4"/>
    <property type="match status" value="1"/>
</dbReference>
<keyword evidence="4" id="KW-1185">Reference proteome</keyword>
<dbReference type="InterPro" id="IPR001296">
    <property type="entry name" value="Glyco_trans_1"/>
</dbReference>
<dbReference type="RefSeq" id="WP_346759517.1">
    <property type="nucleotide sequence ID" value="NZ_JAUJEB010000004.1"/>
</dbReference>
<dbReference type="Pfam" id="PF00534">
    <property type="entry name" value="Glycos_transf_1"/>
    <property type="match status" value="1"/>
</dbReference>
<dbReference type="EC" id="2.4.-.-" evidence="3"/>
<dbReference type="SUPFAM" id="SSF53756">
    <property type="entry name" value="UDP-Glycosyltransferase/glycogen phosphorylase"/>
    <property type="match status" value="1"/>
</dbReference>
<dbReference type="PANTHER" id="PTHR12526:SF630">
    <property type="entry name" value="GLYCOSYLTRANSFERASE"/>
    <property type="match status" value="1"/>
</dbReference>
<dbReference type="Proteomes" id="UP001172083">
    <property type="component" value="Unassembled WGS sequence"/>
</dbReference>
<gene>
    <name evidence="3" type="ORF">QQ020_19045</name>
</gene>
<evidence type="ECO:0000259" key="1">
    <source>
        <dbReference type="Pfam" id="PF00534"/>
    </source>
</evidence>
<keyword evidence="3" id="KW-0808">Transferase</keyword>
<dbReference type="GO" id="GO:0016757">
    <property type="term" value="F:glycosyltransferase activity"/>
    <property type="evidence" value="ECO:0007669"/>
    <property type="project" value="UniProtKB-KW"/>
</dbReference>
<name>A0ABT8L8U1_9BACT</name>
<evidence type="ECO:0000313" key="4">
    <source>
        <dbReference type="Proteomes" id="UP001172083"/>
    </source>
</evidence>
<evidence type="ECO:0000313" key="3">
    <source>
        <dbReference type="EMBL" id="MDN5214182.1"/>
    </source>
</evidence>
<feature type="domain" description="Glycosyl transferase family 1" evidence="1">
    <location>
        <begin position="176"/>
        <end position="342"/>
    </location>
</feature>
<reference evidence="3" key="1">
    <citation type="submission" date="2023-06" db="EMBL/GenBank/DDBJ databases">
        <title>Genomic of Agaribacillus aureum.</title>
        <authorList>
            <person name="Wang G."/>
        </authorList>
    </citation>
    <scope>NUCLEOTIDE SEQUENCE</scope>
    <source>
        <strain evidence="3">BMA12</strain>
    </source>
</reference>
<comment type="caution">
    <text evidence="3">The sequence shown here is derived from an EMBL/GenBank/DDBJ whole genome shotgun (WGS) entry which is preliminary data.</text>
</comment>
<dbReference type="EMBL" id="JAUJEB010000004">
    <property type="protein sequence ID" value="MDN5214182.1"/>
    <property type="molecule type" value="Genomic_DNA"/>
</dbReference>
<organism evidence="3 4">
    <name type="scientific">Agaribacillus aureus</name>
    <dbReference type="NCBI Taxonomy" id="3051825"/>
    <lineage>
        <taxon>Bacteria</taxon>
        <taxon>Pseudomonadati</taxon>
        <taxon>Bacteroidota</taxon>
        <taxon>Cytophagia</taxon>
        <taxon>Cytophagales</taxon>
        <taxon>Splendidivirgaceae</taxon>
        <taxon>Agaribacillus</taxon>
    </lineage>
</organism>
<keyword evidence="3" id="KW-0328">Glycosyltransferase</keyword>
<evidence type="ECO:0000259" key="2">
    <source>
        <dbReference type="Pfam" id="PF13439"/>
    </source>
</evidence>
<dbReference type="PANTHER" id="PTHR12526">
    <property type="entry name" value="GLYCOSYLTRANSFERASE"/>
    <property type="match status" value="1"/>
</dbReference>
<accession>A0ABT8L8U1</accession>